<organism evidence="1 2">
    <name type="scientific">Rhamnusium bicolor</name>
    <dbReference type="NCBI Taxonomy" id="1586634"/>
    <lineage>
        <taxon>Eukaryota</taxon>
        <taxon>Metazoa</taxon>
        <taxon>Ecdysozoa</taxon>
        <taxon>Arthropoda</taxon>
        <taxon>Hexapoda</taxon>
        <taxon>Insecta</taxon>
        <taxon>Pterygota</taxon>
        <taxon>Neoptera</taxon>
        <taxon>Endopterygota</taxon>
        <taxon>Coleoptera</taxon>
        <taxon>Polyphaga</taxon>
        <taxon>Cucujiformia</taxon>
        <taxon>Chrysomeloidea</taxon>
        <taxon>Cerambycidae</taxon>
        <taxon>Lepturinae</taxon>
        <taxon>Rhagiini</taxon>
        <taxon>Rhamnusium</taxon>
    </lineage>
</organism>
<reference evidence="1" key="1">
    <citation type="journal article" date="2023" name="Insect Mol. Biol.">
        <title>Genome sequencing provides insights into the evolution of gene families encoding plant cell wall-degrading enzymes in longhorned beetles.</title>
        <authorList>
            <person name="Shin N.R."/>
            <person name="Okamura Y."/>
            <person name="Kirsch R."/>
            <person name="Pauchet Y."/>
        </authorList>
    </citation>
    <scope>NUCLEOTIDE SEQUENCE</scope>
    <source>
        <strain evidence="1">RBIC_L_NR</strain>
    </source>
</reference>
<evidence type="ECO:0000313" key="2">
    <source>
        <dbReference type="Proteomes" id="UP001162156"/>
    </source>
</evidence>
<protein>
    <submittedName>
        <fullName evidence="1">Uncharacterized protein</fullName>
    </submittedName>
</protein>
<name>A0AAV8ZFF8_9CUCU</name>
<evidence type="ECO:0000313" key="1">
    <source>
        <dbReference type="EMBL" id="KAJ8962475.1"/>
    </source>
</evidence>
<comment type="caution">
    <text evidence="1">The sequence shown here is derived from an EMBL/GenBank/DDBJ whole genome shotgun (WGS) entry which is preliminary data.</text>
</comment>
<sequence length="75" mass="8944">MVNILAVQEEEQREELRQFNIERRIMRNQSDPFQLSDNHFKELFRLTKDMAHYVLNRILPTISTKTSILAIQPST</sequence>
<accession>A0AAV8ZFF8</accession>
<dbReference type="EMBL" id="JANEYF010001582">
    <property type="protein sequence ID" value="KAJ8962475.1"/>
    <property type="molecule type" value="Genomic_DNA"/>
</dbReference>
<dbReference type="Proteomes" id="UP001162156">
    <property type="component" value="Unassembled WGS sequence"/>
</dbReference>
<dbReference type="AlphaFoldDB" id="A0AAV8ZFF8"/>
<keyword evidence="2" id="KW-1185">Reference proteome</keyword>
<proteinExistence type="predicted"/>
<gene>
    <name evidence="1" type="ORF">NQ314_005714</name>
</gene>